<feature type="transmembrane region" description="Helical" evidence="1">
    <location>
        <begin position="12"/>
        <end position="37"/>
    </location>
</feature>
<protein>
    <submittedName>
        <fullName evidence="2">Uncharacterized protein</fullName>
    </submittedName>
</protein>
<keyword evidence="1" id="KW-1133">Transmembrane helix</keyword>
<dbReference type="EMBL" id="FSRU01000002">
    <property type="protein sequence ID" value="SIO59310.1"/>
    <property type="molecule type" value="Genomic_DNA"/>
</dbReference>
<keyword evidence="3" id="KW-1185">Reference proteome</keyword>
<proteinExistence type="predicted"/>
<dbReference type="AlphaFoldDB" id="A0A1N6KS15"/>
<dbReference type="Proteomes" id="UP000185151">
    <property type="component" value="Unassembled WGS sequence"/>
</dbReference>
<accession>A0A1N6KS15</accession>
<sequence length="114" mass="12476">MKPRIATALRAHFVLFSVSAGVAGVVCLGLILLLGIGDVDTPASTYLGGMLLVAVLIMLVLRRRARHAFDAAERARKVQLHERHGLEEASIADDCAQPWLVQLHLELHGHHCRN</sequence>
<name>A0A1N6KS15_9BURK</name>
<evidence type="ECO:0000313" key="2">
    <source>
        <dbReference type="EMBL" id="SIO59310.1"/>
    </source>
</evidence>
<dbReference type="RefSeq" id="WP_074299252.1">
    <property type="nucleotide sequence ID" value="NZ_FSRU01000002.1"/>
</dbReference>
<gene>
    <name evidence="2" type="ORF">SAMN05444165_4471</name>
</gene>
<evidence type="ECO:0000313" key="3">
    <source>
        <dbReference type="Proteomes" id="UP000185151"/>
    </source>
</evidence>
<reference evidence="2 3" key="1">
    <citation type="submission" date="2016-11" db="EMBL/GenBank/DDBJ databases">
        <authorList>
            <person name="Jaros S."/>
            <person name="Januszkiewicz K."/>
            <person name="Wedrychowicz H."/>
        </authorList>
    </citation>
    <scope>NUCLEOTIDE SEQUENCE [LARGE SCALE GENOMIC DNA]</scope>
    <source>
        <strain evidence="2 3">GAS95</strain>
    </source>
</reference>
<keyword evidence="1" id="KW-0472">Membrane</keyword>
<evidence type="ECO:0000256" key="1">
    <source>
        <dbReference type="SAM" id="Phobius"/>
    </source>
</evidence>
<organism evidence="2 3">
    <name type="scientific">Paraburkholderia phenazinium</name>
    <dbReference type="NCBI Taxonomy" id="60549"/>
    <lineage>
        <taxon>Bacteria</taxon>
        <taxon>Pseudomonadati</taxon>
        <taxon>Pseudomonadota</taxon>
        <taxon>Betaproteobacteria</taxon>
        <taxon>Burkholderiales</taxon>
        <taxon>Burkholderiaceae</taxon>
        <taxon>Paraburkholderia</taxon>
    </lineage>
</organism>
<dbReference type="OrthoDB" id="9133979at2"/>
<keyword evidence="1" id="KW-0812">Transmembrane</keyword>
<feature type="transmembrane region" description="Helical" evidence="1">
    <location>
        <begin position="43"/>
        <end position="61"/>
    </location>
</feature>